<name>A0AAN9U275_9HEMI</name>
<sequence>MSHVQYIDELVREYLLFRGFTVTLKSFDNELKIDKDKGFRVDRIIDNLLQLIYSYDLVSLRELWIHFDQRIFSKLDQEFAPALKKLESSVLKYYVINALTNNKVDKVTEFLSKMVTEIQGQNEWKDWYVLPYLKNPEDSQHFALYFTKQWQDTLLVTLHNFLSLVYQAMPQPVLTNYEKEAFRIRQLQEENETLKQKLATFVEYKQQQQRFNNSHDNSHVPPDIIDDFYVIAAETPSVNTADNTVKSLKNLIRTIGVGLPASPLLGKKMSNTTSGNVNNENNKSGNPEGRSGRRKPIKQRLASTPGVNSVLKQPTNEPGLGVAKRSISLDRENSKVRTVNRDNSLDNAEKRNTRQVSSNKIPPFLLLSQDSFDGHRTNITQCRFNSCGSTIASTDCDGIVKIWSPAPSPLLLGTSTFKTTIRCLDWVSKNERFIVFGSEEGIINLYDTKDFKSVWETGNENNSPLRETKVLSVSSSPTDTSFVCSVLSSKNEHKLLLYDIKAKKLERSISLDCDPSVYVTCCAHNHNGQLLIAGCSDGIVRTYDLRHAECVDQWQAHKDSILGLQLSSDHTACYTLGADNKLCRRSLNGNNQGPTWDATLSADPLSSHPGHKFTLDQTAKHILLCYGQPCGGTIFKITNIGLTSVLALKGHKTVTTACDWATANQCCTCVTASTDGKICVSTLLMP</sequence>
<keyword evidence="6" id="KW-0853">WD repeat</keyword>
<evidence type="ECO:0000256" key="6">
    <source>
        <dbReference type="PROSITE-ProRule" id="PRU00221"/>
    </source>
</evidence>
<keyword evidence="7" id="KW-0175">Coiled coil</keyword>
<feature type="repeat" description="WD" evidence="6">
    <location>
        <begin position="372"/>
        <end position="404"/>
    </location>
</feature>
<dbReference type="InterPro" id="IPR015943">
    <property type="entry name" value="WD40/YVTN_repeat-like_dom_sf"/>
</dbReference>
<evidence type="ECO:0000256" key="1">
    <source>
        <dbReference type="ARBA" id="ARBA00004220"/>
    </source>
</evidence>
<feature type="region of interest" description="Disordered" evidence="8">
    <location>
        <begin position="262"/>
        <end position="322"/>
    </location>
</feature>
<dbReference type="InterPro" id="IPR001680">
    <property type="entry name" value="WD40_rpt"/>
</dbReference>
<organism evidence="11 12">
    <name type="scientific">Parthenolecanium corni</name>
    <dbReference type="NCBI Taxonomy" id="536013"/>
    <lineage>
        <taxon>Eukaryota</taxon>
        <taxon>Metazoa</taxon>
        <taxon>Ecdysozoa</taxon>
        <taxon>Arthropoda</taxon>
        <taxon>Hexapoda</taxon>
        <taxon>Insecta</taxon>
        <taxon>Pterygota</taxon>
        <taxon>Neoptera</taxon>
        <taxon>Paraneoptera</taxon>
        <taxon>Hemiptera</taxon>
        <taxon>Sternorrhyncha</taxon>
        <taxon>Coccoidea</taxon>
        <taxon>Coccidae</taxon>
        <taxon>Parthenolecanium</taxon>
    </lineage>
</organism>
<dbReference type="GO" id="GO:0045022">
    <property type="term" value="P:early endosome to late endosome transport"/>
    <property type="evidence" value="ECO:0007669"/>
    <property type="project" value="InterPro"/>
</dbReference>
<dbReference type="SUPFAM" id="SSF50978">
    <property type="entry name" value="WD40 repeat-like"/>
    <property type="match status" value="1"/>
</dbReference>
<evidence type="ECO:0000259" key="10">
    <source>
        <dbReference type="Pfam" id="PF23138"/>
    </source>
</evidence>
<proteinExistence type="inferred from homology"/>
<evidence type="ECO:0000313" key="11">
    <source>
        <dbReference type="EMBL" id="KAK7603038.1"/>
    </source>
</evidence>
<dbReference type="PANTHER" id="PTHR13083">
    <property type="entry name" value="WD REPEAT-CONTAINING PROTEIN 91"/>
    <property type="match status" value="1"/>
</dbReference>
<evidence type="ECO:0000259" key="9">
    <source>
        <dbReference type="Pfam" id="PF12894"/>
    </source>
</evidence>
<keyword evidence="5" id="KW-0967">Endosome</keyword>
<accession>A0AAN9U275</accession>
<gene>
    <name evidence="11" type="ORF">V9T40_003037</name>
</gene>
<comment type="similarity">
    <text evidence="3">Belongs to the WD repeat WDR91 family.</text>
</comment>
<evidence type="ECO:0000256" key="4">
    <source>
        <dbReference type="ARBA" id="ARBA00021116"/>
    </source>
</evidence>
<dbReference type="InterPro" id="IPR039724">
    <property type="entry name" value="WDR91"/>
</dbReference>
<dbReference type="SMART" id="SM00320">
    <property type="entry name" value="WD40"/>
    <property type="match status" value="5"/>
</dbReference>
<dbReference type="AlphaFoldDB" id="A0AAN9U275"/>
<dbReference type="Gene3D" id="2.130.10.10">
    <property type="entry name" value="YVTN repeat-like/Quinoprotein amine dehydrogenase"/>
    <property type="match status" value="2"/>
</dbReference>
<dbReference type="InterPro" id="IPR036322">
    <property type="entry name" value="WD40_repeat_dom_sf"/>
</dbReference>
<dbReference type="InterPro" id="IPR024977">
    <property type="entry name" value="Apc4-like_WD40_dom"/>
</dbReference>
<dbReference type="PROSITE" id="PS50896">
    <property type="entry name" value="LISH"/>
    <property type="match status" value="1"/>
</dbReference>
<dbReference type="PROSITE" id="PS50082">
    <property type="entry name" value="WD_REPEATS_2"/>
    <property type="match status" value="1"/>
</dbReference>
<evidence type="ECO:0000256" key="3">
    <source>
        <dbReference type="ARBA" id="ARBA00006128"/>
    </source>
</evidence>
<dbReference type="PANTHER" id="PTHR13083:SF3">
    <property type="entry name" value="WD REPEAT-CONTAINING PROTEIN 91"/>
    <property type="match status" value="1"/>
</dbReference>
<evidence type="ECO:0000256" key="7">
    <source>
        <dbReference type="SAM" id="Coils"/>
    </source>
</evidence>
<evidence type="ECO:0000256" key="5">
    <source>
        <dbReference type="ARBA" id="ARBA00022753"/>
    </source>
</evidence>
<dbReference type="GO" id="GO:0141039">
    <property type="term" value="F:phosphatidylinositol 3-kinase inhibitor activity"/>
    <property type="evidence" value="ECO:0007669"/>
    <property type="project" value="InterPro"/>
</dbReference>
<dbReference type="Pfam" id="PF12894">
    <property type="entry name" value="ANAPC4_WD40"/>
    <property type="match status" value="1"/>
</dbReference>
<feature type="compositionally biased region" description="Low complexity" evidence="8">
    <location>
        <begin position="270"/>
        <end position="289"/>
    </location>
</feature>
<feature type="compositionally biased region" description="Polar residues" evidence="8">
    <location>
        <begin position="301"/>
        <end position="316"/>
    </location>
</feature>
<feature type="coiled-coil region" evidence="7">
    <location>
        <begin position="177"/>
        <end position="207"/>
    </location>
</feature>
<dbReference type="Pfam" id="PF00400">
    <property type="entry name" value="WD40"/>
    <property type="match status" value="1"/>
</dbReference>
<dbReference type="EMBL" id="JBBCAQ010000006">
    <property type="protein sequence ID" value="KAK7603038.1"/>
    <property type="molecule type" value="Genomic_DNA"/>
</dbReference>
<evidence type="ECO:0000256" key="2">
    <source>
        <dbReference type="ARBA" id="ARBA00004414"/>
    </source>
</evidence>
<comment type="caution">
    <text evidence="11">The sequence shown here is derived from an EMBL/GenBank/DDBJ whole genome shotgun (WGS) entry which is preliminary data.</text>
</comment>
<feature type="domain" description="ARMC9 CTLH-like" evidence="10">
    <location>
        <begin position="49"/>
        <end position="167"/>
    </location>
</feature>
<keyword evidence="12" id="KW-1185">Reference proteome</keyword>
<reference evidence="11 12" key="1">
    <citation type="submission" date="2024-03" db="EMBL/GenBank/DDBJ databases">
        <title>Adaptation during the transition from Ophiocordyceps entomopathogen to insect associate is accompanied by gene loss and intensified selection.</title>
        <authorList>
            <person name="Ward C.M."/>
            <person name="Onetto C.A."/>
            <person name="Borneman A.R."/>
        </authorList>
    </citation>
    <scope>NUCLEOTIDE SEQUENCE [LARGE SCALE GENOMIC DNA]</scope>
    <source>
        <strain evidence="11">AWRI1</strain>
        <tissue evidence="11">Single Adult Female</tissue>
    </source>
</reference>
<dbReference type="Pfam" id="PF23138">
    <property type="entry name" value="CTLH_Armc9"/>
    <property type="match status" value="1"/>
</dbReference>
<dbReference type="GO" id="GO:0051898">
    <property type="term" value="P:negative regulation of phosphatidylinositol 3-kinase/protein kinase B signal transduction"/>
    <property type="evidence" value="ECO:0007669"/>
    <property type="project" value="InterPro"/>
</dbReference>
<feature type="domain" description="Anaphase-promoting complex subunit 4-like WD40" evidence="9">
    <location>
        <begin position="513"/>
        <end position="565"/>
    </location>
</feature>
<dbReference type="GO" id="GO:0031902">
    <property type="term" value="C:late endosome membrane"/>
    <property type="evidence" value="ECO:0007669"/>
    <property type="project" value="UniProtKB-SubCell"/>
</dbReference>
<dbReference type="InterPro" id="IPR056327">
    <property type="entry name" value="ARMC9_CTLH-like_dom"/>
</dbReference>
<dbReference type="InterPro" id="IPR006594">
    <property type="entry name" value="LisH"/>
</dbReference>
<dbReference type="Proteomes" id="UP001367676">
    <property type="component" value="Unassembled WGS sequence"/>
</dbReference>
<evidence type="ECO:0000313" key="12">
    <source>
        <dbReference type="Proteomes" id="UP001367676"/>
    </source>
</evidence>
<evidence type="ECO:0000256" key="8">
    <source>
        <dbReference type="SAM" id="MobiDB-lite"/>
    </source>
</evidence>
<comment type="subcellular location">
    <subcellularLocation>
        <location evidence="1">Early endosome membrane</location>
        <topology evidence="1">Peripheral membrane protein</topology>
    </subcellularLocation>
    <subcellularLocation>
        <location evidence="2">Late endosome membrane</location>
    </subcellularLocation>
</comment>
<dbReference type="PROSITE" id="PS50294">
    <property type="entry name" value="WD_REPEATS_REGION"/>
    <property type="match status" value="1"/>
</dbReference>
<protein>
    <recommendedName>
        <fullName evidence="4">WD repeat-containing protein 91</fullName>
    </recommendedName>
</protein>
<dbReference type="GO" id="GO:0031901">
    <property type="term" value="C:early endosome membrane"/>
    <property type="evidence" value="ECO:0007669"/>
    <property type="project" value="UniProtKB-SubCell"/>
</dbReference>